<dbReference type="SUPFAM" id="SSF52980">
    <property type="entry name" value="Restriction endonuclease-like"/>
    <property type="match status" value="1"/>
</dbReference>
<dbReference type="InterPro" id="IPR014152">
    <property type="entry name" value="AddA"/>
</dbReference>
<keyword evidence="8 13" id="KW-0238">DNA-binding</keyword>
<dbReference type="Gene3D" id="1.10.486.10">
    <property type="entry name" value="PCRA, domain 4"/>
    <property type="match status" value="1"/>
</dbReference>
<evidence type="ECO:0000313" key="19">
    <source>
        <dbReference type="Proteomes" id="UP000295257"/>
    </source>
</evidence>
<evidence type="ECO:0000256" key="15">
    <source>
        <dbReference type="SAM" id="Coils"/>
    </source>
</evidence>
<dbReference type="Pfam" id="PF00580">
    <property type="entry name" value="UvrD-helicase"/>
    <property type="match status" value="1"/>
</dbReference>
<evidence type="ECO:0000256" key="6">
    <source>
        <dbReference type="ARBA" id="ARBA00022839"/>
    </source>
</evidence>
<dbReference type="Gene3D" id="3.40.50.300">
    <property type="entry name" value="P-loop containing nucleotide triphosphate hydrolases"/>
    <property type="match status" value="4"/>
</dbReference>
<evidence type="ECO:0000259" key="17">
    <source>
        <dbReference type="PROSITE" id="PS51217"/>
    </source>
</evidence>
<gene>
    <name evidence="13" type="primary">addA</name>
    <name evidence="18" type="ORF">C5L30_001185</name>
</gene>
<evidence type="ECO:0000256" key="8">
    <source>
        <dbReference type="ARBA" id="ARBA00023125"/>
    </source>
</evidence>
<dbReference type="CDD" id="cd17932">
    <property type="entry name" value="DEXQc_UvrD"/>
    <property type="match status" value="1"/>
</dbReference>
<keyword evidence="2 13" id="KW-0547">Nucleotide-binding</keyword>
<comment type="caution">
    <text evidence="18">The sequence shown here is derived from an EMBL/GenBank/DDBJ whole genome shotgun (WGS) entry which is preliminary data.</text>
</comment>
<keyword evidence="3 13" id="KW-0227">DNA damage</keyword>
<evidence type="ECO:0000256" key="11">
    <source>
        <dbReference type="ARBA" id="ARBA00034617"/>
    </source>
</evidence>
<dbReference type="GO" id="GO:0033202">
    <property type="term" value="C:DNA helicase complex"/>
    <property type="evidence" value="ECO:0007669"/>
    <property type="project" value="TreeGrafter"/>
</dbReference>
<dbReference type="PROSITE" id="PS51198">
    <property type="entry name" value="UVRD_HELICASE_ATP_BIND"/>
    <property type="match status" value="1"/>
</dbReference>
<dbReference type="RefSeq" id="WP_010019779.1">
    <property type="nucleotide sequence ID" value="NZ_PUFN01000017.1"/>
</dbReference>
<keyword evidence="19" id="KW-1185">Reference proteome</keyword>
<evidence type="ECO:0000256" key="4">
    <source>
        <dbReference type="ARBA" id="ARBA00022801"/>
    </source>
</evidence>
<evidence type="ECO:0000256" key="5">
    <source>
        <dbReference type="ARBA" id="ARBA00022806"/>
    </source>
</evidence>
<accession>A0A4R5NF39</accession>
<dbReference type="GO" id="GO:0043138">
    <property type="term" value="F:3'-5' DNA helicase activity"/>
    <property type="evidence" value="ECO:0007669"/>
    <property type="project" value="UniProtKB-UniRule"/>
</dbReference>
<name>A0A4R5NF39_9LACO</name>
<dbReference type="GO" id="GO:0000724">
    <property type="term" value="P:double-strand break repair via homologous recombination"/>
    <property type="evidence" value="ECO:0007669"/>
    <property type="project" value="UniProtKB-UniRule"/>
</dbReference>
<dbReference type="GO" id="GO:0005524">
    <property type="term" value="F:ATP binding"/>
    <property type="evidence" value="ECO:0007669"/>
    <property type="project" value="UniProtKB-UniRule"/>
</dbReference>
<keyword evidence="9 13" id="KW-0234">DNA repair</keyword>
<feature type="coiled-coil region" evidence="15">
    <location>
        <begin position="57"/>
        <end position="84"/>
    </location>
</feature>
<dbReference type="GO" id="GO:0016887">
    <property type="term" value="F:ATP hydrolysis activity"/>
    <property type="evidence" value="ECO:0007669"/>
    <property type="project" value="RHEA"/>
</dbReference>
<dbReference type="EC" id="5.6.2.4" evidence="13"/>
<keyword evidence="5 13" id="KW-0347">Helicase</keyword>
<dbReference type="InterPro" id="IPR014016">
    <property type="entry name" value="UvrD-like_ATP-bd"/>
</dbReference>
<feature type="domain" description="UvrD-like helicase ATP-binding" evidence="16">
    <location>
        <begin position="2"/>
        <end position="472"/>
    </location>
</feature>
<dbReference type="InterPro" id="IPR011604">
    <property type="entry name" value="PDDEXK-like_dom_sf"/>
</dbReference>
<dbReference type="SUPFAM" id="SSF52540">
    <property type="entry name" value="P-loop containing nucleoside triphosphate hydrolases"/>
    <property type="match status" value="1"/>
</dbReference>
<keyword evidence="6 13" id="KW-0269">Exonuclease</keyword>
<dbReference type="Pfam" id="PF12705">
    <property type="entry name" value="PDDEXK_1"/>
    <property type="match status" value="1"/>
</dbReference>
<comment type="cofactor">
    <cofactor evidence="13">
        <name>Mg(2+)</name>
        <dbReference type="ChEBI" id="CHEBI:18420"/>
    </cofactor>
</comment>
<dbReference type="PROSITE" id="PS51217">
    <property type="entry name" value="UVRD_HELICASE_CTER"/>
    <property type="match status" value="1"/>
</dbReference>
<dbReference type="NCBIfam" id="TIGR02785">
    <property type="entry name" value="addA_Gpos"/>
    <property type="match status" value="1"/>
</dbReference>
<proteinExistence type="inferred from homology"/>
<evidence type="ECO:0000256" key="13">
    <source>
        <dbReference type="HAMAP-Rule" id="MF_01451"/>
    </source>
</evidence>
<reference evidence="18 19" key="1">
    <citation type="journal article" date="2019" name="Appl. Microbiol. Biotechnol.">
        <title>Uncovering carbohydrate metabolism through a genotype-phenotype association study of 56 lactic acid bacteria genomes.</title>
        <authorList>
            <person name="Buron-Moles G."/>
            <person name="Chailyan A."/>
            <person name="Dolejs I."/>
            <person name="Forster J."/>
            <person name="Miks M.H."/>
        </authorList>
    </citation>
    <scope>NUCLEOTIDE SEQUENCE [LARGE SCALE GENOMIC DNA]</scope>
    <source>
        <strain evidence="18 19">ATCC 29644</strain>
    </source>
</reference>
<evidence type="ECO:0000256" key="2">
    <source>
        <dbReference type="ARBA" id="ARBA00022741"/>
    </source>
</evidence>
<feature type="domain" description="UvrD-like helicase C-terminal" evidence="17">
    <location>
        <begin position="481"/>
        <end position="788"/>
    </location>
</feature>
<dbReference type="SMR" id="A0A4R5NF39"/>
<dbReference type="OrthoDB" id="9810135at2"/>
<dbReference type="PANTHER" id="PTHR11070:SF48">
    <property type="entry name" value="ATP-DEPENDENT HELICASE_NUCLEASE SUBUNIT A"/>
    <property type="match status" value="1"/>
</dbReference>
<dbReference type="PANTHER" id="PTHR11070">
    <property type="entry name" value="UVRD / RECB / PCRA DNA HELICASE FAMILY MEMBER"/>
    <property type="match status" value="1"/>
</dbReference>
<keyword evidence="15" id="KW-0175">Coiled coil</keyword>
<evidence type="ECO:0000256" key="9">
    <source>
        <dbReference type="ARBA" id="ARBA00023204"/>
    </source>
</evidence>
<evidence type="ECO:0000256" key="7">
    <source>
        <dbReference type="ARBA" id="ARBA00022840"/>
    </source>
</evidence>
<dbReference type="GO" id="GO:0008408">
    <property type="term" value="F:3'-5' exonuclease activity"/>
    <property type="evidence" value="ECO:0007669"/>
    <property type="project" value="UniProtKB-UniRule"/>
</dbReference>
<dbReference type="InterPro" id="IPR011335">
    <property type="entry name" value="Restrct_endonuc-II-like"/>
</dbReference>
<evidence type="ECO:0000256" key="10">
    <source>
        <dbReference type="ARBA" id="ARBA00023235"/>
    </source>
</evidence>
<protein>
    <recommendedName>
        <fullName evidence="13">ATP-dependent helicase/nuclease subunit A</fullName>
        <ecNumber evidence="13">3.1.-.-</ecNumber>
        <ecNumber evidence="13">5.6.2.4</ecNumber>
    </recommendedName>
    <alternativeName>
        <fullName evidence="13">ATP-dependent helicase/nuclease AddA</fullName>
    </alternativeName>
    <alternativeName>
        <fullName evidence="13">DNA 3'-5' helicase AddA</fullName>
    </alternativeName>
</protein>
<keyword evidence="1 13" id="KW-0540">Nuclease</keyword>
<dbReference type="InterPro" id="IPR014017">
    <property type="entry name" value="DNA_helicase_UvrD-like_C"/>
</dbReference>
<comment type="catalytic activity">
    <reaction evidence="12 13">
        <text>ATP + H2O = ADP + phosphate + H(+)</text>
        <dbReference type="Rhea" id="RHEA:13065"/>
        <dbReference type="ChEBI" id="CHEBI:15377"/>
        <dbReference type="ChEBI" id="CHEBI:15378"/>
        <dbReference type="ChEBI" id="CHEBI:30616"/>
        <dbReference type="ChEBI" id="CHEBI:43474"/>
        <dbReference type="ChEBI" id="CHEBI:456216"/>
        <dbReference type="EC" id="5.6.2.4"/>
    </reaction>
</comment>
<dbReference type="Proteomes" id="UP000295257">
    <property type="component" value="Unassembled WGS sequence"/>
</dbReference>
<dbReference type="AlphaFoldDB" id="A0A4R5NF39"/>
<dbReference type="InterPro" id="IPR000212">
    <property type="entry name" value="DNA_helicase_UvrD/REP"/>
</dbReference>
<comment type="catalytic activity">
    <reaction evidence="11 13">
        <text>Couples ATP hydrolysis with the unwinding of duplex DNA by translocating in the 3'-5' direction.</text>
        <dbReference type="EC" id="5.6.2.4"/>
    </reaction>
</comment>
<dbReference type="STRING" id="1612.ABB44_09830"/>
<comment type="subunit">
    <text evidence="13">Heterodimer of AddA and AddB/RexB.</text>
</comment>
<evidence type="ECO:0000256" key="1">
    <source>
        <dbReference type="ARBA" id="ARBA00022722"/>
    </source>
</evidence>
<evidence type="ECO:0000256" key="14">
    <source>
        <dbReference type="PROSITE-ProRule" id="PRU00560"/>
    </source>
</evidence>
<dbReference type="InterPro" id="IPR027417">
    <property type="entry name" value="P-loop_NTPase"/>
</dbReference>
<sequence length="1202" mass="138377">MPEWTEDQKKAIEHRGHDILVSAAAGSGKTTILIERILRELKSDEDVDNLLVATFTEAAAQEMKDRLLKALKEAVNQTDNADEKRRLQKQIFRIPMANISTLHAFCLSVIKKFYYVIDLDPNFRLLSDDTEKSIIQEQAYDNVRNKYYSKEDIDFIKLTNNFTNDKTDDGLKDIVFKLYDFAITTSDTKAYLDDLSKTYQFVNSFSQTEFYREEFLPQIKSRLDELLLTVKHGLDLASDDDLAQTYLDVFKEAEERLQKVNSELSQYNYDQLQDIFYNFKFKNKKQRVTKAEKEGKDLSLMNETGEVKKTLDDQLKSLVTDYFLKSETGVNEALKVAQSLVQKLVEVEYSFINEFQKLKTNSHVLDFNDLEHRAVDILEGEVDGRKIAQEYYQNKFHELMIDEYQDVNAMQDKIIDLLSCENNHRFMVGDIKQSIYGFRQAAPRLFTEKYEAFQRDDNDDELIQLSMNFRSSKAVDDFVNNIFTKIFDKKIGDIDYDEKSKLITGTNFPEVVDTTNEFDVYVGDEDEEVTKRQTLISAAAKKIQALIDQGFEIYDSKMKADSEEKKIRPLKYSDIAILSRVRDSNTDIISYFSKVNIPVMVKDAQNYFQTTELQIMMSMLKLVDNPYEDIPLVAVLHSPIVGLNEEELAKIRLVDKRNIYFTALNEYVASENAEEHLKNKISSFLVQLDNYRDFANKNSIARLIWKIYQETGILEYVSGMPGGKQRAANLHALYQRANAYEENNYKGLHQFINFIERMQKLDKDLSQPNSIEANDDTVKVMTVHGSKGLEFPIVIYLDMDKKFNMMDVNSDTVFDAQKGIGITVADNETRLKYRTIPRGIISYQKKIATVSEEMRLLYVALTRAKQKLIMLGFTKDSDKLLKTWNNVSMTNGLVNESIRMKANSFQNFVGISTLQDAKAPEYYDEASHLQFKLIEAKTEDAKAPKNQKIKLLPKEPSQLFKDAVADILDLDYQYQESVETTAYQSVSEIKGLFEDPDSKNMAEMLPEKSRYNLGSFAQPEFLTKTKKVTNAEVGSATHLVLQKINIEKTPEIADFEELITQMTNEKLLTPELAKKIDCASLAKFYQSDLGQEIVANHQNVSREFPCSILMPAKRLFKDTAKDYSVNDKILVHGIIDGVIELDEGVIIFDYKTDHVTSQNEDELVKKYSGQVNLYAKAIEAIKKKPVLGKYLYFLKKDRAVKL</sequence>
<dbReference type="GO" id="GO:0003690">
    <property type="term" value="F:double-stranded DNA binding"/>
    <property type="evidence" value="ECO:0007669"/>
    <property type="project" value="UniProtKB-UniRule"/>
</dbReference>
<evidence type="ECO:0000313" key="18">
    <source>
        <dbReference type="EMBL" id="TDG72374.1"/>
    </source>
</evidence>
<keyword evidence="10 13" id="KW-0413">Isomerase</keyword>
<dbReference type="GO" id="GO:0005829">
    <property type="term" value="C:cytosol"/>
    <property type="evidence" value="ECO:0007669"/>
    <property type="project" value="TreeGrafter"/>
</dbReference>
<keyword evidence="7 13" id="KW-0067">ATP-binding</keyword>
<organism evidence="18 19">
    <name type="scientific">Companilactobacillus farciminis</name>
    <dbReference type="NCBI Taxonomy" id="1612"/>
    <lineage>
        <taxon>Bacteria</taxon>
        <taxon>Bacillati</taxon>
        <taxon>Bacillota</taxon>
        <taxon>Bacilli</taxon>
        <taxon>Lactobacillales</taxon>
        <taxon>Lactobacillaceae</taxon>
        <taxon>Companilactobacillus</taxon>
    </lineage>
</organism>
<dbReference type="Gene3D" id="3.90.320.10">
    <property type="match status" value="1"/>
</dbReference>
<dbReference type="InterPro" id="IPR038726">
    <property type="entry name" value="PDDEXK_AddAB-type"/>
</dbReference>
<comment type="similarity">
    <text evidence="13">Belongs to the helicase family. AddA subfamily.</text>
</comment>
<dbReference type="Pfam" id="PF13361">
    <property type="entry name" value="UvrD_C"/>
    <property type="match status" value="1"/>
</dbReference>
<keyword evidence="4 13" id="KW-0378">Hydrolase</keyword>
<evidence type="ECO:0000256" key="3">
    <source>
        <dbReference type="ARBA" id="ARBA00022763"/>
    </source>
</evidence>
<dbReference type="HAMAP" id="MF_01451">
    <property type="entry name" value="AddA"/>
    <property type="match status" value="1"/>
</dbReference>
<feature type="binding site" evidence="14">
    <location>
        <begin position="23"/>
        <end position="30"/>
    </location>
    <ligand>
        <name>ATP</name>
        <dbReference type="ChEBI" id="CHEBI:30616"/>
    </ligand>
</feature>
<feature type="coiled-coil region" evidence="15">
    <location>
        <begin position="243"/>
        <end position="270"/>
    </location>
</feature>
<dbReference type="EC" id="3.1.-.-" evidence="13"/>
<dbReference type="EMBL" id="PUFN01000017">
    <property type="protein sequence ID" value="TDG72374.1"/>
    <property type="molecule type" value="Genomic_DNA"/>
</dbReference>
<comment type="function">
    <text evidence="13">The heterodimer acts as both an ATP-dependent DNA helicase and an ATP-dependent, dual-direction single-stranded exonuclease. Recognizes the chi site generating a DNA molecule suitable for the initiation of homologous recombination. The AddA nuclease domain is required for chi fragment generation; this subunit has the helicase and 3' -&gt; 5' nuclease activities.</text>
</comment>
<evidence type="ECO:0000256" key="12">
    <source>
        <dbReference type="ARBA" id="ARBA00048988"/>
    </source>
</evidence>
<evidence type="ECO:0000259" key="16">
    <source>
        <dbReference type="PROSITE" id="PS51198"/>
    </source>
</evidence>